<evidence type="ECO:0000256" key="5">
    <source>
        <dbReference type="ARBA" id="ARBA00022519"/>
    </source>
</evidence>
<dbReference type="InterPro" id="IPR012902">
    <property type="entry name" value="N_methyl_site"/>
</dbReference>
<dbReference type="InterPro" id="IPR045584">
    <property type="entry name" value="Pilin-like"/>
</dbReference>
<dbReference type="SUPFAM" id="SSF54523">
    <property type="entry name" value="Pili subunits"/>
    <property type="match status" value="1"/>
</dbReference>
<keyword evidence="3" id="KW-1003">Cell membrane</keyword>
<evidence type="ECO:0000256" key="10">
    <source>
        <dbReference type="ARBA" id="ARBA00030775"/>
    </source>
</evidence>
<dbReference type="RefSeq" id="WP_065989018.1">
    <property type="nucleotide sequence ID" value="NZ_MDEN01000062.1"/>
</dbReference>
<evidence type="ECO:0000256" key="8">
    <source>
        <dbReference type="ARBA" id="ARBA00023136"/>
    </source>
</evidence>
<dbReference type="NCBIfam" id="TIGR02532">
    <property type="entry name" value="IV_pilin_GFxxxE"/>
    <property type="match status" value="1"/>
</dbReference>
<evidence type="ECO:0000313" key="13">
    <source>
        <dbReference type="EMBL" id="OCX20565.1"/>
    </source>
</evidence>
<keyword evidence="4" id="KW-0488">Methylation</keyword>
<feature type="transmembrane region" description="Helical" evidence="11">
    <location>
        <begin position="12"/>
        <end position="33"/>
    </location>
</feature>
<dbReference type="AlphaFoldDB" id="A0A1C2E0W3"/>
<comment type="subcellular location">
    <subcellularLocation>
        <location evidence="1">Cell inner membrane</location>
        <topology evidence="1">Single-pass membrane protein</topology>
    </subcellularLocation>
</comment>
<feature type="domain" description="General secretion pathway GspH" evidence="12">
    <location>
        <begin position="47"/>
        <end position="135"/>
    </location>
</feature>
<dbReference type="GO" id="GO:0015627">
    <property type="term" value="C:type II protein secretion system complex"/>
    <property type="evidence" value="ECO:0007669"/>
    <property type="project" value="InterPro"/>
</dbReference>
<evidence type="ECO:0000259" key="12">
    <source>
        <dbReference type="Pfam" id="PF12019"/>
    </source>
</evidence>
<dbReference type="GO" id="GO:0015628">
    <property type="term" value="P:protein secretion by the type II secretion system"/>
    <property type="evidence" value="ECO:0007669"/>
    <property type="project" value="InterPro"/>
</dbReference>
<evidence type="ECO:0000256" key="2">
    <source>
        <dbReference type="ARBA" id="ARBA00021549"/>
    </source>
</evidence>
<gene>
    <name evidence="13" type="ORF">BBI10_13585</name>
</gene>
<evidence type="ECO:0000256" key="11">
    <source>
        <dbReference type="SAM" id="Phobius"/>
    </source>
</evidence>
<dbReference type="Proteomes" id="UP000095143">
    <property type="component" value="Unassembled WGS sequence"/>
</dbReference>
<organism evidence="13 14">
    <name type="scientific">Pseudomonas graminis</name>
    <dbReference type="NCBI Taxonomy" id="158627"/>
    <lineage>
        <taxon>Bacteria</taxon>
        <taxon>Pseudomonadati</taxon>
        <taxon>Pseudomonadota</taxon>
        <taxon>Gammaproteobacteria</taxon>
        <taxon>Pseudomonadales</taxon>
        <taxon>Pseudomonadaceae</taxon>
        <taxon>Pseudomonas</taxon>
    </lineage>
</organism>
<dbReference type="InterPro" id="IPR022346">
    <property type="entry name" value="T2SS_GspH"/>
</dbReference>
<evidence type="ECO:0000256" key="1">
    <source>
        <dbReference type="ARBA" id="ARBA00004377"/>
    </source>
</evidence>
<comment type="similarity">
    <text evidence="9">Belongs to the GSP H family.</text>
</comment>
<evidence type="ECO:0000256" key="4">
    <source>
        <dbReference type="ARBA" id="ARBA00022481"/>
    </source>
</evidence>
<dbReference type="GO" id="GO:0005886">
    <property type="term" value="C:plasma membrane"/>
    <property type="evidence" value="ECO:0007669"/>
    <property type="project" value="UniProtKB-SubCell"/>
</dbReference>
<accession>A0A1C2E0W3</accession>
<proteinExistence type="inferred from homology"/>
<sequence>MRALPRARGFTLFELLVVIILIGISVGLVSFGVGRGLHAAGERRALSEVVQSLRAARVQAIVSGQPAQTRFDLRHGRLQGPHLKPVQLPDDMRVQLQTADGLGPAFEFYPDGGSSGGHLLLARGDKHWRVDINWLTGNVQLRTLN</sequence>
<dbReference type="EMBL" id="MDEN01000062">
    <property type="protein sequence ID" value="OCX20565.1"/>
    <property type="molecule type" value="Genomic_DNA"/>
</dbReference>
<keyword evidence="6 11" id="KW-0812">Transmembrane</keyword>
<keyword evidence="5" id="KW-0997">Cell inner membrane</keyword>
<comment type="caution">
    <text evidence="13">The sequence shown here is derived from an EMBL/GenBank/DDBJ whole genome shotgun (WGS) entry which is preliminary data.</text>
</comment>
<name>A0A1C2E0W3_9PSED</name>
<dbReference type="OrthoDB" id="8481584at2"/>
<evidence type="ECO:0000256" key="3">
    <source>
        <dbReference type="ARBA" id="ARBA00022475"/>
    </source>
</evidence>
<dbReference type="Pfam" id="PF07963">
    <property type="entry name" value="N_methyl"/>
    <property type="match status" value="1"/>
</dbReference>
<keyword evidence="7 11" id="KW-1133">Transmembrane helix</keyword>
<evidence type="ECO:0000256" key="6">
    <source>
        <dbReference type="ARBA" id="ARBA00022692"/>
    </source>
</evidence>
<evidence type="ECO:0000256" key="7">
    <source>
        <dbReference type="ARBA" id="ARBA00022989"/>
    </source>
</evidence>
<evidence type="ECO:0000256" key="9">
    <source>
        <dbReference type="ARBA" id="ARBA00025772"/>
    </source>
</evidence>
<dbReference type="Pfam" id="PF12019">
    <property type="entry name" value="GspH"/>
    <property type="match status" value="1"/>
</dbReference>
<keyword evidence="8 11" id="KW-0472">Membrane</keyword>
<protein>
    <recommendedName>
        <fullName evidence="2">Type II secretion system protein H</fullName>
    </recommendedName>
    <alternativeName>
        <fullName evidence="10">General secretion pathway protein H</fullName>
    </alternativeName>
</protein>
<evidence type="ECO:0000313" key="14">
    <source>
        <dbReference type="Proteomes" id="UP000095143"/>
    </source>
</evidence>
<reference evidence="13 14" key="1">
    <citation type="submission" date="2016-08" db="EMBL/GenBank/DDBJ databases">
        <title>Whole genome sequence of Pseudomonas graminis strain UASWS1507, a potential biological control agent for agriculture.</title>
        <authorList>
            <person name="Crovadore J."/>
            <person name="Calmin G."/>
            <person name="Chablais R."/>
            <person name="Cochard B."/>
            <person name="Lefort F."/>
        </authorList>
    </citation>
    <scope>NUCLEOTIDE SEQUENCE [LARGE SCALE GENOMIC DNA]</scope>
    <source>
        <strain evidence="13 14">UASWS1507</strain>
    </source>
</reference>